<dbReference type="InterPro" id="IPR006121">
    <property type="entry name" value="HMA_dom"/>
</dbReference>
<comment type="similarity">
    <text evidence="5">Belongs to the HIPP family.</text>
</comment>
<evidence type="ECO:0000256" key="3">
    <source>
        <dbReference type="ARBA" id="ARBA00022723"/>
    </source>
</evidence>
<dbReference type="PANTHER" id="PTHR46195:SF18">
    <property type="entry name" value="SUPEROXIDE DISMUTASE 1 COPPER CHAPERONE-LIKE PROTEIN"/>
    <property type="match status" value="1"/>
</dbReference>
<accession>A0AAW2NZV7</accession>
<keyword evidence="4" id="KW-0636">Prenylation</keyword>
<dbReference type="AlphaFoldDB" id="A0AAW2NZV7"/>
<evidence type="ECO:0000313" key="7">
    <source>
        <dbReference type="EMBL" id="KAL0348783.1"/>
    </source>
</evidence>
<dbReference type="Pfam" id="PF00403">
    <property type="entry name" value="HMA"/>
    <property type="match status" value="1"/>
</dbReference>
<proteinExistence type="inferred from homology"/>
<dbReference type="InterPro" id="IPR036163">
    <property type="entry name" value="HMA_dom_sf"/>
</dbReference>
<dbReference type="PANTHER" id="PTHR46195">
    <property type="entry name" value="HEAVY METAL-ASSOCIATED ISOPRENYLATED PLANT PROTEIN 7"/>
    <property type="match status" value="1"/>
</dbReference>
<feature type="domain" description="HMA" evidence="6">
    <location>
        <begin position="24"/>
        <end position="88"/>
    </location>
</feature>
<gene>
    <name evidence="7" type="ORF">Sangu_1106100</name>
</gene>
<evidence type="ECO:0000256" key="4">
    <source>
        <dbReference type="ARBA" id="ARBA00023289"/>
    </source>
</evidence>
<evidence type="ECO:0000259" key="6">
    <source>
        <dbReference type="PROSITE" id="PS50846"/>
    </source>
</evidence>
<dbReference type="Gene3D" id="3.30.70.100">
    <property type="match status" value="1"/>
</dbReference>
<dbReference type="GO" id="GO:0046872">
    <property type="term" value="F:metal ion binding"/>
    <property type="evidence" value="ECO:0007669"/>
    <property type="project" value="UniProtKB-KW"/>
</dbReference>
<reference evidence="7" key="2">
    <citation type="journal article" date="2024" name="Plant">
        <title>Genomic evolution and insights into agronomic trait innovations of Sesamum species.</title>
        <authorList>
            <person name="Miao H."/>
            <person name="Wang L."/>
            <person name="Qu L."/>
            <person name="Liu H."/>
            <person name="Sun Y."/>
            <person name="Le M."/>
            <person name="Wang Q."/>
            <person name="Wei S."/>
            <person name="Zheng Y."/>
            <person name="Lin W."/>
            <person name="Duan Y."/>
            <person name="Cao H."/>
            <person name="Xiong S."/>
            <person name="Wang X."/>
            <person name="Wei L."/>
            <person name="Li C."/>
            <person name="Ma Q."/>
            <person name="Ju M."/>
            <person name="Zhao R."/>
            <person name="Li G."/>
            <person name="Mu C."/>
            <person name="Tian Q."/>
            <person name="Mei H."/>
            <person name="Zhang T."/>
            <person name="Gao T."/>
            <person name="Zhang H."/>
        </authorList>
    </citation>
    <scope>NUCLEOTIDE SEQUENCE</scope>
    <source>
        <strain evidence="7">G01</strain>
    </source>
</reference>
<dbReference type="CDD" id="cd00371">
    <property type="entry name" value="HMA"/>
    <property type="match status" value="1"/>
</dbReference>
<dbReference type="EMBL" id="JACGWK010000006">
    <property type="protein sequence ID" value="KAL0348783.1"/>
    <property type="molecule type" value="Genomic_DNA"/>
</dbReference>
<dbReference type="GO" id="GO:0016020">
    <property type="term" value="C:membrane"/>
    <property type="evidence" value="ECO:0007669"/>
    <property type="project" value="UniProtKB-SubCell"/>
</dbReference>
<protein>
    <submittedName>
        <fullName evidence="7">Heavy metal-associated isoprenylated plant protein 19</fullName>
    </submittedName>
</protein>
<name>A0AAW2NZV7_9LAMI</name>
<evidence type="ECO:0000256" key="1">
    <source>
        <dbReference type="ARBA" id="ARBA00004170"/>
    </source>
</evidence>
<keyword evidence="4" id="KW-0449">Lipoprotein</keyword>
<comment type="caution">
    <text evidence="7">The sequence shown here is derived from an EMBL/GenBank/DDBJ whole genome shotgun (WGS) entry which is preliminary data.</text>
</comment>
<dbReference type="GO" id="GO:0009626">
    <property type="term" value="P:plant-type hypersensitive response"/>
    <property type="evidence" value="ECO:0007669"/>
    <property type="project" value="UniProtKB-KW"/>
</dbReference>
<comment type="subcellular location">
    <subcellularLocation>
        <location evidence="1">Membrane</location>
        <topology evidence="1">Peripheral membrane protein</topology>
    </subcellularLocation>
</comment>
<dbReference type="InterPro" id="IPR044577">
    <property type="entry name" value="HIPP4/7/8/17/18/19"/>
</dbReference>
<evidence type="ECO:0000256" key="5">
    <source>
        <dbReference type="ARBA" id="ARBA00024045"/>
    </source>
</evidence>
<keyword evidence="3" id="KW-0479">Metal-binding</keyword>
<dbReference type="PROSITE" id="PS50846">
    <property type="entry name" value="HMA_2"/>
    <property type="match status" value="1"/>
</dbReference>
<sequence>MTTCFALPNFQWLINNGKNSTQQVVVAQYKLSMHCNGCERIVVETVSNIKGVEKFVTDINNHKVVVTGRIDPQKVLKKLRKKTGKSVELVVEDKDGKDGEGKVMENDREQTMDSWLVHYYGDGETHMIFNDENVNACSIM</sequence>
<keyword evidence="2" id="KW-0488">Methylation</keyword>
<dbReference type="SUPFAM" id="SSF55008">
    <property type="entry name" value="HMA, heavy metal-associated domain"/>
    <property type="match status" value="1"/>
</dbReference>
<organism evidence="7">
    <name type="scientific">Sesamum angustifolium</name>
    <dbReference type="NCBI Taxonomy" id="2727405"/>
    <lineage>
        <taxon>Eukaryota</taxon>
        <taxon>Viridiplantae</taxon>
        <taxon>Streptophyta</taxon>
        <taxon>Embryophyta</taxon>
        <taxon>Tracheophyta</taxon>
        <taxon>Spermatophyta</taxon>
        <taxon>Magnoliopsida</taxon>
        <taxon>eudicotyledons</taxon>
        <taxon>Gunneridae</taxon>
        <taxon>Pentapetalae</taxon>
        <taxon>asterids</taxon>
        <taxon>lamiids</taxon>
        <taxon>Lamiales</taxon>
        <taxon>Pedaliaceae</taxon>
        <taxon>Sesamum</taxon>
    </lineage>
</organism>
<reference evidence="7" key="1">
    <citation type="submission" date="2020-06" db="EMBL/GenBank/DDBJ databases">
        <authorList>
            <person name="Li T."/>
            <person name="Hu X."/>
            <person name="Zhang T."/>
            <person name="Song X."/>
            <person name="Zhang H."/>
            <person name="Dai N."/>
            <person name="Sheng W."/>
            <person name="Hou X."/>
            <person name="Wei L."/>
        </authorList>
    </citation>
    <scope>NUCLEOTIDE SEQUENCE</scope>
    <source>
        <strain evidence="7">G01</strain>
        <tissue evidence="7">Leaf</tissue>
    </source>
</reference>
<evidence type="ECO:0000256" key="2">
    <source>
        <dbReference type="ARBA" id="ARBA00022481"/>
    </source>
</evidence>